<proteinExistence type="predicted"/>
<dbReference type="InterPro" id="IPR029067">
    <property type="entry name" value="CDC48_domain_2-like_sf"/>
</dbReference>
<keyword evidence="4" id="KW-1185">Reference proteome</keyword>
<gene>
    <name evidence="3" type="ORF">MCHLO_06280</name>
</gene>
<evidence type="ECO:0000313" key="3">
    <source>
        <dbReference type="EMBL" id="GAT48912.1"/>
    </source>
</evidence>
<keyword evidence="2" id="KW-0067">ATP-binding</keyword>
<organism evidence="3 4">
    <name type="scientific">Mycena chlorophos</name>
    <name type="common">Agaric fungus</name>
    <name type="synonym">Agaricus chlorophos</name>
    <dbReference type="NCBI Taxonomy" id="658473"/>
    <lineage>
        <taxon>Eukaryota</taxon>
        <taxon>Fungi</taxon>
        <taxon>Dikarya</taxon>
        <taxon>Basidiomycota</taxon>
        <taxon>Agaricomycotina</taxon>
        <taxon>Agaricomycetes</taxon>
        <taxon>Agaricomycetidae</taxon>
        <taxon>Agaricales</taxon>
        <taxon>Marasmiineae</taxon>
        <taxon>Mycenaceae</taxon>
        <taxon>Mycena</taxon>
    </lineage>
</organism>
<dbReference type="SUPFAM" id="SSF54585">
    <property type="entry name" value="Cdc48 domain 2-like"/>
    <property type="match status" value="1"/>
</dbReference>
<dbReference type="Gene3D" id="3.10.330.10">
    <property type="match status" value="1"/>
</dbReference>
<dbReference type="Proteomes" id="UP000815677">
    <property type="component" value="Unassembled WGS sequence"/>
</dbReference>
<sequence length="312" mass="34879">MELELALYHQRAMKTQQDLQKAFPYPPRTFVRHHDTFVRFAPAGSMSNNGEMVEQNWVSQTPVIPRPLSILPSRPRGTLVERGEPFVNAFIELNPVLSRSLTLSYDPHYGFERRIQLNTVARNNLHVKLSDLSSCLEVRDGKRVHIPPFDRSIEGPSGNIFELALQPYYPEAHRSFKAIEADPAEFCIVADKCDDEEPNLADGGYGPLAVAVFIDGNFRLSRQVKIDGEDEPVPLTDGLKARSNVPATINRPNSSACHSGRSYLPLDFGLDPTGRLEILRMYAENTGDDAMKVEGGNSSDDDLYAYVEEECA</sequence>
<protein>
    <submittedName>
        <fullName evidence="3">Uncharacterized protein</fullName>
    </submittedName>
</protein>
<keyword evidence="1" id="KW-0547">Nucleotide-binding</keyword>
<name>A0ABQ0LD32_MYCCL</name>
<dbReference type="EMBL" id="DF845040">
    <property type="protein sequence ID" value="GAT48912.1"/>
    <property type="molecule type" value="Genomic_DNA"/>
</dbReference>
<reference evidence="3" key="1">
    <citation type="submission" date="2014-09" db="EMBL/GenBank/DDBJ databases">
        <title>Genome sequence of the luminous mushroom Mycena chlorophos for searching fungal bioluminescence genes.</title>
        <authorList>
            <person name="Tanaka Y."/>
            <person name="Kasuga D."/>
            <person name="Oba Y."/>
            <person name="Hase S."/>
            <person name="Sato K."/>
            <person name="Oba Y."/>
            <person name="Sakakibara Y."/>
        </authorList>
    </citation>
    <scope>NUCLEOTIDE SEQUENCE</scope>
</reference>
<evidence type="ECO:0000256" key="2">
    <source>
        <dbReference type="ARBA" id="ARBA00022840"/>
    </source>
</evidence>
<accession>A0ABQ0LD32</accession>
<evidence type="ECO:0000313" key="4">
    <source>
        <dbReference type="Proteomes" id="UP000815677"/>
    </source>
</evidence>
<evidence type="ECO:0000256" key="1">
    <source>
        <dbReference type="ARBA" id="ARBA00022741"/>
    </source>
</evidence>